<reference evidence="1 2" key="1">
    <citation type="journal article" date="2022" name="Plant J.">
        <title>Chromosome-level genome of Camellia lanceoleosa provides a valuable resource for understanding genome evolution and self-incompatibility.</title>
        <authorList>
            <person name="Gong W."/>
            <person name="Xiao S."/>
            <person name="Wang L."/>
            <person name="Liao Z."/>
            <person name="Chang Y."/>
            <person name="Mo W."/>
            <person name="Hu G."/>
            <person name="Li W."/>
            <person name="Zhao G."/>
            <person name="Zhu H."/>
            <person name="Hu X."/>
            <person name="Ji K."/>
            <person name="Xiang X."/>
            <person name="Song Q."/>
            <person name="Yuan D."/>
            <person name="Jin S."/>
            <person name="Zhang L."/>
        </authorList>
    </citation>
    <scope>NUCLEOTIDE SEQUENCE [LARGE SCALE GENOMIC DNA]</scope>
    <source>
        <strain evidence="1">SQ_2022a</strain>
    </source>
</reference>
<dbReference type="EMBL" id="CM045772">
    <property type="protein sequence ID" value="KAI7984839.1"/>
    <property type="molecule type" value="Genomic_DNA"/>
</dbReference>
<evidence type="ECO:0000313" key="2">
    <source>
        <dbReference type="Proteomes" id="UP001060215"/>
    </source>
</evidence>
<keyword evidence="2" id="KW-1185">Reference proteome</keyword>
<proteinExistence type="predicted"/>
<protein>
    <submittedName>
        <fullName evidence="1">F-box protein CPR1</fullName>
    </submittedName>
</protein>
<dbReference type="Proteomes" id="UP001060215">
    <property type="component" value="Chromosome 15"/>
</dbReference>
<sequence>MAMPKPRIKAAFHCHGFGFDPRNNDYKVVRIVNFYRTTEAPTTRIEVYSLNAGSWKMSSTGRNSYPVEITIGYTGRFPSYLEGAVHFAANMCNSNDPLILLFDLSDEVFQTMMLPNGMVSVSTEEMSTSVFGGLLSLLCYKDAAPNQYCLIWIMKEYGVVDSWCKQFTVDLSGGITKVLEENLVLLNKPNDAFSRRQVSRKRKDR</sequence>
<organism evidence="1 2">
    <name type="scientific">Camellia lanceoleosa</name>
    <dbReference type="NCBI Taxonomy" id="1840588"/>
    <lineage>
        <taxon>Eukaryota</taxon>
        <taxon>Viridiplantae</taxon>
        <taxon>Streptophyta</taxon>
        <taxon>Embryophyta</taxon>
        <taxon>Tracheophyta</taxon>
        <taxon>Spermatophyta</taxon>
        <taxon>Magnoliopsida</taxon>
        <taxon>eudicotyledons</taxon>
        <taxon>Gunneridae</taxon>
        <taxon>Pentapetalae</taxon>
        <taxon>asterids</taxon>
        <taxon>Ericales</taxon>
        <taxon>Theaceae</taxon>
        <taxon>Camellia</taxon>
    </lineage>
</organism>
<evidence type="ECO:0000313" key="1">
    <source>
        <dbReference type="EMBL" id="KAI7984839.1"/>
    </source>
</evidence>
<comment type="caution">
    <text evidence="1">The sequence shown here is derived from an EMBL/GenBank/DDBJ whole genome shotgun (WGS) entry which is preliminary data.</text>
</comment>
<name>A0ACC0F8M9_9ERIC</name>
<accession>A0ACC0F8M9</accession>
<gene>
    <name evidence="1" type="ORF">LOK49_LG14G00203</name>
</gene>